<dbReference type="AlphaFoldDB" id="A0A166IQB2"/>
<dbReference type="PANTHER" id="PTHR31509">
    <property type="entry name" value="BPS1-LIKE PROTEIN"/>
    <property type="match status" value="1"/>
</dbReference>
<gene>
    <name evidence="1" type="ORF">DCAR_0104296</name>
</gene>
<accession>A0A166IQB2</accession>
<dbReference type="OrthoDB" id="691840at2759"/>
<keyword evidence="2" id="KW-1185">Reference proteome</keyword>
<reference evidence="1" key="1">
    <citation type="journal article" date="2016" name="Nat. Genet.">
        <title>A high-quality carrot genome assembly provides new insights into carotenoid accumulation and asterid genome evolution.</title>
        <authorList>
            <person name="Iorizzo M."/>
            <person name="Ellison S."/>
            <person name="Senalik D."/>
            <person name="Zeng P."/>
            <person name="Satapoomin P."/>
            <person name="Huang J."/>
            <person name="Bowman M."/>
            <person name="Iovene M."/>
            <person name="Sanseverino W."/>
            <person name="Cavagnaro P."/>
            <person name="Yildiz M."/>
            <person name="Macko-Podgorni A."/>
            <person name="Moranska E."/>
            <person name="Grzebelus E."/>
            <person name="Grzebelus D."/>
            <person name="Ashrafi H."/>
            <person name="Zheng Z."/>
            <person name="Cheng S."/>
            <person name="Spooner D."/>
            <person name="Van Deynze A."/>
            <person name="Simon P."/>
        </authorList>
    </citation>
    <scope>NUCLEOTIDE SEQUENCE</scope>
    <source>
        <tissue evidence="1">Leaf</tissue>
    </source>
</reference>
<sequence length="320" mass="36914">MFHSNTHVNGFYNFLAQGLDNLDNSFASQNFMSVEFLQHVLSCLQSFHSQLCILVQQLHLPRGGKWLNEYMDETSRLWVVCRVVKSALSRMETFYTRGPNIATTLHDRHYLNYQLSRQVFQAIAECQSTASLLVQGNRVLMYVRIRQLSLRFYKSVSIDPKFNALHGFEGVLYAMRNVNSLLVMILLSGLLYFCPETSFSTEEGNAHGHGDSGSDFMVSASKLHKRLKSAIDERRGQGSDMLLYEFLRANNTLKEVEIKLRRNMDIYKDIRVDDINDMAKNLKSCFEVLQRGAENFIVQIDDFFDEIIEGRKKLLDMCSQ</sequence>
<proteinExistence type="predicted"/>
<evidence type="ECO:0000313" key="2">
    <source>
        <dbReference type="Proteomes" id="UP000077755"/>
    </source>
</evidence>
<organism evidence="1 2">
    <name type="scientific">Daucus carota subsp. sativus</name>
    <name type="common">Carrot</name>
    <dbReference type="NCBI Taxonomy" id="79200"/>
    <lineage>
        <taxon>Eukaryota</taxon>
        <taxon>Viridiplantae</taxon>
        <taxon>Streptophyta</taxon>
        <taxon>Embryophyta</taxon>
        <taxon>Tracheophyta</taxon>
        <taxon>Spermatophyta</taxon>
        <taxon>Magnoliopsida</taxon>
        <taxon>eudicotyledons</taxon>
        <taxon>Gunneridae</taxon>
        <taxon>Pentapetalae</taxon>
        <taxon>asterids</taxon>
        <taxon>campanulids</taxon>
        <taxon>Apiales</taxon>
        <taxon>Apiaceae</taxon>
        <taxon>Apioideae</taxon>
        <taxon>Scandiceae</taxon>
        <taxon>Daucinae</taxon>
        <taxon>Daucus</taxon>
        <taxon>Daucus sect. Daucus</taxon>
    </lineage>
</organism>
<dbReference type="Gramene" id="KZN11372">
    <property type="protein sequence ID" value="KZN11372"/>
    <property type="gene ID" value="DCAR_004028"/>
</dbReference>
<dbReference type="Proteomes" id="UP000077755">
    <property type="component" value="Chromosome 1"/>
</dbReference>
<dbReference type="KEGG" id="dcr:108223946"/>
<protein>
    <submittedName>
        <fullName evidence="1">Uncharacterized protein</fullName>
    </submittedName>
</protein>
<evidence type="ECO:0000313" key="1">
    <source>
        <dbReference type="EMBL" id="WOG85109.1"/>
    </source>
</evidence>
<name>A0A166IQB2_DAUCS</name>
<dbReference type="EMBL" id="CP093343">
    <property type="protein sequence ID" value="WOG85109.1"/>
    <property type="molecule type" value="Genomic_DNA"/>
</dbReference>
<reference evidence="1" key="2">
    <citation type="submission" date="2022-03" db="EMBL/GenBank/DDBJ databases">
        <title>Draft title - Genomic analysis of global carrot germplasm unveils the trajectory of domestication and the origin of high carotenoid orange carrot.</title>
        <authorList>
            <person name="Iorizzo M."/>
            <person name="Ellison S."/>
            <person name="Senalik D."/>
            <person name="Macko-Podgorni A."/>
            <person name="Grzebelus D."/>
            <person name="Bostan H."/>
            <person name="Rolling W."/>
            <person name="Curaba J."/>
            <person name="Simon P."/>
        </authorList>
    </citation>
    <scope>NUCLEOTIDE SEQUENCE</scope>
    <source>
        <tissue evidence="1">Leaf</tissue>
    </source>
</reference>